<gene>
    <name evidence="5" type="ORF">CANTADRAFT_90321</name>
</gene>
<evidence type="ECO:0000313" key="6">
    <source>
        <dbReference type="Proteomes" id="UP000094285"/>
    </source>
</evidence>
<feature type="domain" description="tRNA-splicing endonuclease subunit Sen54 N-terminal" evidence="4">
    <location>
        <begin position="82"/>
        <end position="154"/>
    </location>
</feature>
<dbReference type="STRING" id="984487.A0A1E4SIA2"/>
<dbReference type="PANTHER" id="PTHR21027">
    <property type="entry name" value="TRNA-SPLICING ENDONUCLEASE SUBUNIT SEN54"/>
    <property type="match status" value="1"/>
</dbReference>
<dbReference type="PANTHER" id="PTHR21027:SF1">
    <property type="entry name" value="TRNA-SPLICING ENDONUCLEASE SUBUNIT SEN54"/>
    <property type="match status" value="1"/>
</dbReference>
<evidence type="ECO:0000256" key="1">
    <source>
        <dbReference type="ARBA" id="ARBA00005736"/>
    </source>
</evidence>
<keyword evidence="6" id="KW-1185">Reference proteome</keyword>
<dbReference type="GO" id="GO:0000214">
    <property type="term" value="C:tRNA-intron endonuclease complex"/>
    <property type="evidence" value="ECO:0007669"/>
    <property type="project" value="TreeGrafter"/>
</dbReference>
<dbReference type="GO" id="GO:0000379">
    <property type="term" value="P:tRNA-type intron splice site recognition and cleavage"/>
    <property type="evidence" value="ECO:0007669"/>
    <property type="project" value="TreeGrafter"/>
</dbReference>
<evidence type="ECO:0000259" key="4">
    <source>
        <dbReference type="Pfam" id="PF12928"/>
    </source>
</evidence>
<dbReference type="GeneID" id="30985819"/>
<sequence>MAKRVGYLVVRTGPQGDEAIIPQGESNHDIEDEVQDWRNLSKSLGSSTKTQAAIPKRGEKEFEPDGTSVQNRALQESRESMYEALSGLRGHSLKQKLVAVWMSDQGQSIVVHAKGNYFRDVGIPVNIGTKVRGGLMLSPLETVYLVERGSMVCYLGDAHYEQWLYNDTKDFDYDSLVMLDLGFLYAIVAETSHFDVDQYQVYSYLKRHGYLILQTKAKEQREHQAKTINAKQQAHKSTPETHKSIPDTRNLSSGLMFLLGIGRKLSQATSYWGSLFSTLIHHCKKALVYIQSKLISMGVFAVPTSHSLHYFTKHYFNYTEVFQSLRITPSSAVPAPSSTSLSFQLVFDVWKPTTSFSKKSPPPPDFQLCVVNTDHSNFPSLATIRSLFEVVNKEEPVKPTEKKPKKKSTLPPTKKELKYQRQLERQARLDAKVQQRNLYLKTRDNKLKFGSSGVNVIIATVNQGILNFVNLSEADFELKEIEDLDVIYPGKDHGIVYMDG</sequence>
<keyword evidence="2" id="KW-0819">tRNA processing</keyword>
<name>A0A1E4SIA2_9ASCO</name>
<dbReference type="EMBL" id="KV453912">
    <property type="protein sequence ID" value="ODV79225.1"/>
    <property type="molecule type" value="Genomic_DNA"/>
</dbReference>
<protein>
    <recommendedName>
        <fullName evidence="4">tRNA-splicing endonuclease subunit Sen54 N-terminal domain-containing protein</fullName>
    </recommendedName>
</protein>
<comment type="similarity">
    <text evidence="1">Belongs to the SEN54 family.</text>
</comment>
<dbReference type="InterPro" id="IPR024336">
    <property type="entry name" value="tRNA_splic_suSen54_N"/>
</dbReference>
<evidence type="ECO:0000313" key="5">
    <source>
        <dbReference type="EMBL" id="ODV79225.1"/>
    </source>
</evidence>
<dbReference type="AlphaFoldDB" id="A0A1E4SIA2"/>
<organism evidence="5 6">
    <name type="scientific">Suhomyces tanzawaensis NRRL Y-17324</name>
    <dbReference type="NCBI Taxonomy" id="984487"/>
    <lineage>
        <taxon>Eukaryota</taxon>
        <taxon>Fungi</taxon>
        <taxon>Dikarya</taxon>
        <taxon>Ascomycota</taxon>
        <taxon>Saccharomycotina</taxon>
        <taxon>Pichiomycetes</taxon>
        <taxon>Debaryomycetaceae</taxon>
        <taxon>Suhomyces</taxon>
    </lineage>
</organism>
<evidence type="ECO:0000256" key="3">
    <source>
        <dbReference type="SAM" id="MobiDB-lite"/>
    </source>
</evidence>
<proteinExistence type="inferred from homology"/>
<feature type="region of interest" description="Disordered" evidence="3">
    <location>
        <begin position="395"/>
        <end position="416"/>
    </location>
</feature>
<feature type="region of interest" description="Disordered" evidence="3">
    <location>
        <begin position="44"/>
        <end position="70"/>
    </location>
</feature>
<dbReference type="RefSeq" id="XP_020064347.1">
    <property type="nucleotide sequence ID" value="XM_020211683.1"/>
</dbReference>
<evidence type="ECO:0000256" key="2">
    <source>
        <dbReference type="ARBA" id="ARBA00022694"/>
    </source>
</evidence>
<dbReference type="OrthoDB" id="408683at2759"/>
<reference evidence="6" key="1">
    <citation type="submission" date="2016-05" db="EMBL/GenBank/DDBJ databases">
        <title>Comparative genomics of biotechnologically important yeasts.</title>
        <authorList>
            <consortium name="DOE Joint Genome Institute"/>
            <person name="Riley R."/>
            <person name="Haridas S."/>
            <person name="Wolfe K.H."/>
            <person name="Lopes M.R."/>
            <person name="Hittinger C.T."/>
            <person name="Goker M."/>
            <person name="Salamov A."/>
            <person name="Wisecaver J."/>
            <person name="Long T.M."/>
            <person name="Aerts A.L."/>
            <person name="Barry K."/>
            <person name="Choi C."/>
            <person name="Clum A."/>
            <person name="Coughlan A.Y."/>
            <person name="Deshpande S."/>
            <person name="Douglass A.P."/>
            <person name="Hanson S.J."/>
            <person name="Klenk H.-P."/>
            <person name="Labutti K."/>
            <person name="Lapidus A."/>
            <person name="Lindquist E."/>
            <person name="Lipzen A."/>
            <person name="Meier-Kolthoff J.P."/>
            <person name="Ohm R.A."/>
            <person name="Otillar R.P."/>
            <person name="Pangilinan J."/>
            <person name="Peng Y."/>
            <person name="Rokas A."/>
            <person name="Rosa C.A."/>
            <person name="Scheuner C."/>
            <person name="Sibirny A.A."/>
            <person name="Slot J.C."/>
            <person name="Stielow J.B."/>
            <person name="Sun H."/>
            <person name="Kurtzman C.P."/>
            <person name="Blackwell M."/>
            <person name="Grigoriev I.V."/>
            <person name="Jeffries T.W."/>
        </authorList>
    </citation>
    <scope>NUCLEOTIDE SEQUENCE [LARGE SCALE GENOMIC DNA]</scope>
    <source>
        <strain evidence="6">NRRL Y-17324</strain>
    </source>
</reference>
<dbReference type="Pfam" id="PF12928">
    <property type="entry name" value="tRNA_int_end_N2"/>
    <property type="match status" value="1"/>
</dbReference>
<accession>A0A1E4SIA2</accession>
<dbReference type="InterPro" id="IPR024337">
    <property type="entry name" value="tRNA_splic_suSen54"/>
</dbReference>
<dbReference type="Proteomes" id="UP000094285">
    <property type="component" value="Unassembled WGS sequence"/>
</dbReference>